<proteinExistence type="predicted"/>
<sequence length="77" mass="9014">MAEEARARYEKAVFKLVDLDDYAQEDEEYKKLKKETVVLFFLATFWYHLQFLLLQLALRSGCCPAALYQAGDDCQKN</sequence>
<dbReference type="EMBL" id="CM029051">
    <property type="protein sequence ID" value="KAG2560495.1"/>
    <property type="molecule type" value="Genomic_DNA"/>
</dbReference>
<protein>
    <submittedName>
        <fullName evidence="2">Uncharacterized protein</fullName>
    </submittedName>
</protein>
<organism evidence="2 3">
    <name type="scientific">Panicum virgatum</name>
    <name type="common">Blackwell switchgrass</name>
    <dbReference type="NCBI Taxonomy" id="38727"/>
    <lineage>
        <taxon>Eukaryota</taxon>
        <taxon>Viridiplantae</taxon>
        <taxon>Streptophyta</taxon>
        <taxon>Embryophyta</taxon>
        <taxon>Tracheophyta</taxon>
        <taxon>Spermatophyta</taxon>
        <taxon>Magnoliopsida</taxon>
        <taxon>Liliopsida</taxon>
        <taxon>Poales</taxon>
        <taxon>Poaceae</taxon>
        <taxon>PACMAD clade</taxon>
        <taxon>Panicoideae</taxon>
        <taxon>Panicodae</taxon>
        <taxon>Paniceae</taxon>
        <taxon>Panicinae</taxon>
        <taxon>Panicum</taxon>
        <taxon>Panicum sect. Hiantes</taxon>
    </lineage>
</organism>
<accession>A0A8T0PQU0</accession>
<keyword evidence="3" id="KW-1185">Reference proteome</keyword>
<keyword evidence="1" id="KW-0472">Membrane</keyword>
<reference evidence="2 3" key="1">
    <citation type="submission" date="2020-05" db="EMBL/GenBank/DDBJ databases">
        <title>WGS assembly of Panicum virgatum.</title>
        <authorList>
            <person name="Lovell J.T."/>
            <person name="Jenkins J."/>
            <person name="Shu S."/>
            <person name="Juenger T.E."/>
            <person name="Schmutz J."/>
        </authorList>
    </citation>
    <scope>NUCLEOTIDE SEQUENCE [LARGE SCALE GENOMIC DNA]</scope>
    <source>
        <strain evidence="2">AP13</strain>
        <strain evidence="3">cv. AP13</strain>
    </source>
</reference>
<feature type="transmembrane region" description="Helical" evidence="1">
    <location>
        <begin position="37"/>
        <end position="58"/>
    </location>
</feature>
<dbReference type="EMBL" id="CM029051">
    <property type="protein sequence ID" value="KAG2560494.1"/>
    <property type="molecule type" value="Genomic_DNA"/>
</dbReference>
<evidence type="ECO:0000256" key="1">
    <source>
        <dbReference type="SAM" id="Phobius"/>
    </source>
</evidence>
<gene>
    <name evidence="2" type="ORF">PVAP13_8KG064000</name>
</gene>
<evidence type="ECO:0000313" key="3">
    <source>
        <dbReference type="Proteomes" id="UP000823388"/>
    </source>
</evidence>
<comment type="caution">
    <text evidence="2">The sequence shown here is derived from an EMBL/GenBank/DDBJ whole genome shotgun (WGS) entry which is preliminary data.</text>
</comment>
<dbReference type="OrthoDB" id="1745417at2759"/>
<name>A0A8T0PQU0_PANVG</name>
<keyword evidence="1" id="KW-0812">Transmembrane</keyword>
<dbReference type="AlphaFoldDB" id="A0A8T0PQU0"/>
<dbReference type="Proteomes" id="UP000823388">
    <property type="component" value="Chromosome 8K"/>
</dbReference>
<evidence type="ECO:0000313" key="2">
    <source>
        <dbReference type="EMBL" id="KAG2560494.1"/>
    </source>
</evidence>
<keyword evidence="1" id="KW-1133">Transmembrane helix</keyword>